<dbReference type="EMBL" id="ATAX01000022">
    <property type="protein sequence ID" value="EWM54036.1"/>
    <property type="molecule type" value="Genomic_DNA"/>
</dbReference>
<dbReference type="PANTHER" id="PTHR34295">
    <property type="entry name" value="BIOTIN TRANSPORTER BIOY"/>
    <property type="match status" value="1"/>
</dbReference>
<name>W7UFT3_RUMFL</name>
<dbReference type="PANTHER" id="PTHR34295:SF1">
    <property type="entry name" value="BIOTIN TRANSPORTER BIOY"/>
    <property type="match status" value="1"/>
</dbReference>
<keyword evidence="5" id="KW-1185">Reference proteome</keyword>
<comment type="subcellular location">
    <subcellularLocation>
        <location evidence="2">Cell membrane</location>
        <topology evidence="2">Multi-pass membrane protein</topology>
    </subcellularLocation>
</comment>
<evidence type="ECO:0000256" key="1">
    <source>
        <dbReference type="ARBA" id="ARBA00010692"/>
    </source>
</evidence>
<keyword evidence="3" id="KW-0812">Transmembrane</keyword>
<keyword evidence="2" id="KW-1003">Cell membrane</keyword>
<dbReference type="AlphaFoldDB" id="W7UFT3"/>
<dbReference type="GO" id="GO:0015225">
    <property type="term" value="F:biotin transmembrane transporter activity"/>
    <property type="evidence" value="ECO:0007669"/>
    <property type="project" value="UniProtKB-UniRule"/>
</dbReference>
<protein>
    <recommendedName>
        <fullName evidence="2">Biotin transporter</fullName>
    </recommendedName>
</protein>
<keyword evidence="2 3" id="KW-0472">Membrane</keyword>
<evidence type="ECO:0000313" key="4">
    <source>
        <dbReference type="EMBL" id="EWM54036.1"/>
    </source>
</evidence>
<feature type="transmembrane region" description="Helical" evidence="3">
    <location>
        <begin position="158"/>
        <end position="180"/>
    </location>
</feature>
<sequence length="190" mass="20795">MSESVTTKSEKKHFTTKEIVLTAMFAAIIAVCSWISIPAGEISFTLQTFAIFCALNILGGRNAFFSVLVFIFLGAVGLPVFTGFKGGVGVLVGPTGGYILGFLFMPLVYWLGTILLGSKLPVRIILMLAGLIVCYLFGTLWFVYGFSKAGNEMSFRHAMEICVIPFAPFDLLKLVFAVIITEKVRKMLKL</sequence>
<dbReference type="eggNOG" id="COG1268">
    <property type="taxonomic scope" value="Bacteria"/>
</dbReference>
<dbReference type="PIRSF" id="PIRSF016661">
    <property type="entry name" value="BioY"/>
    <property type="match status" value="1"/>
</dbReference>
<evidence type="ECO:0000256" key="3">
    <source>
        <dbReference type="SAM" id="Phobius"/>
    </source>
</evidence>
<reference evidence="4 5" key="1">
    <citation type="journal article" date="2014" name="PLoS ONE">
        <title>Rumen cellulosomics: divergent fiber-degrading strategies revealed by comparative genome-wide analysis of six ruminococcal strains.</title>
        <authorList>
            <person name="Dassa B."/>
            <person name="Borovok I."/>
            <person name="Ruimy-Israeli V."/>
            <person name="Lamed R."/>
            <person name="Flint H.J."/>
            <person name="Duncan S.H."/>
            <person name="Henrissat B."/>
            <person name="Coutinho P."/>
            <person name="Morrison M."/>
            <person name="Mosoni P."/>
            <person name="Yeoman C.J."/>
            <person name="White B.A."/>
            <person name="Bayer E.A."/>
        </authorList>
    </citation>
    <scope>NUCLEOTIDE SEQUENCE [LARGE SCALE GENOMIC DNA]</scope>
    <source>
        <strain evidence="4 5">007c</strain>
    </source>
</reference>
<dbReference type="RefSeq" id="WP_037298540.1">
    <property type="nucleotide sequence ID" value="NZ_ATAX01000022.1"/>
</dbReference>
<evidence type="ECO:0000256" key="2">
    <source>
        <dbReference type="PIRNR" id="PIRNR016661"/>
    </source>
</evidence>
<dbReference type="InterPro" id="IPR003784">
    <property type="entry name" value="BioY"/>
</dbReference>
<comment type="similarity">
    <text evidence="1 2">Belongs to the BioY family.</text>
</comment>
<proteinExistence type="inferred from homology"/>
<accession>W7UFT3</accession>
<feature type="transmembrane region" description="Helical" evidence="3">
    <location>
        <begin position="124"/>
        <end position="146"/>
    </location>
</feature>
<feature type="transmembrane region" description="Helical" evidence="3">
    <location>
        <begin position="42"/>
        <end position="58"/>
    </location>
</feature>
<keyword evidence="2" id="KW-0813">Transport</keyword>
<feature type="transmembrane region" description="Helical" evidence="3">
    <location>
        <begin position="19"/>
        <end position="36"/>
    </location>
</feature>
<feature type="transmembrane region" description="Helical" evidence="3">
    <location>
        <begin position="65"/>
        <end position="84"/>
    </location>
</feature>
<dbReference type="Proteomes" id="UP000019365">
    <property type="component" value="Unassembled WGS sequence"/>
</dbReference>
<dbReference type="Gene3D" id="1.10.1760.20">
    <property type="match status" value="1"/>
</dbReference>
<evidence type="ECO:0000313" key="5">
    <source>
        <dbReference type="Proteomes" id="UP000019365"/>
    </source>
</evidence>
<dbReference type="Pfam" id="PF02632">
    <property type="entry name" value="BioY"/>
    <property type="match status" value="1"/>
</dbReference>
<keyword evidence="3" id="KW-1133">Transmembrane helix</keyword>
<comment type="caution">
    <text evidence="4">The sequence shown here is derived from an EMBL/GenBank/DDBJ whole genome shotgun (WGS) entry which is preliminary data.</text>
</comment>
<dbReference type="GO" id="GO:0005886">
    <property type="term" value="C:plasma membrane"/>
    <property type="evidence" value="ECO:0007669"/>
    <property type="project" value="UniProtKB-SubCell"/>
</dbReference>
<gene>
    <name evidence="4" type="ORF">RF007C_03740</name>
</gene>
<dbReference type="PATRIC" id="fig|1341157.4.peg.1398"/>
<organism evidence="4 5">
    <name type="scientific">Ruminococcus flavefaciens 007c</name>
    <dbReference type="NCBI Taxonomy" id="1341157"/>
    <lineage>
        <taxon>Bacteria</taxon>
        <taxon>Bacillati</taxon>
        <taxon>Bacillota</taxon>
        <taxon>Clostridia</taxon>
        <taxon>Eubacteriales</taxon>
        <taxon>Oscillospiraceae</taxon>
        <taxon>Ruminococcus</taxon>
    </lineage>
</organism>
<feature type="transmembrane region" description="Helical" evidence="3">
    <location>
        <begin position="96"/>
        <end position="117"/>
    </location>
</feature>
<dbReference type="OrthoDB" id="9803495at2"/>